<keyword evidence="2" id="KW-0238">DNA-binding</keyword>
<dbReference type="PROSITE" id="PS50995">
    <property type="entry name" value="HTH_MARR_2"/>
    <property type="match status" value="1"/>
</dbReference>
<dbReference type="InterPro" id="IPR000835">
    <property type="entry name" value="HTH_MarR-typ"/>
</dbReference>
<name>A0A9X3EHV4_9GAMM</name>
<keyword evidence="3" id="KW-0804">Transcription</keyword>
<keyword evidence="1" id="KW-0805">Transcription regulation</keyword>
<sequence length="159" mass="17888">MSSTTQDNETIDFGILNELIGYRLRRAQLVFFNNFAVACNDLGISPGLFGVLVIVARNPGLTQTAIAQALGNDRSAMVAAVDKLEKMDLVERRPSQKDRRSYALYLTEHGESYYQVIEARVQQHEADFYGLLKEGEKEWLIDILSRLTESRSDAPACEE</sequence>
<dbReference type="InterPro" id="IPR036390">
    <property type="entry name" value="WH_DNA-bd_sf"/>
</dbReference>
<dbReference type="GO" id="GO:0003700">
    <property type="term" value="F:DNA-binding transcription factor activity"/>
    <property type="evidence" value="ECO:0007669"/>
    <property type="project" value="InterPro"/>
</dbReference>
<comment type="caution">
    <text evidence="5">The sequence shown here is derived from an EMBL/GenBank/DDBJ whole genome shotgun (WGS) entry which is preliminary data.</text>
</comment>
<protein>
    <submittedName>
        <fullName evidence="5">MarR family transcriptional regulator</fullName>
    </submittedName>
</protein>
<evidence type="ECO:0000256" key="3">
    <source>
        <dbReference type="ARBA" id="ARBA00023163"/>
    </source>
</evidence>
<dbReference type="PRINTS" id="PR00598">
    <property type="entry name" value="HTHMARR"/>
</dbReference>
<dbReference type="RefSeq" id="WP_283175663.1">
    <property type="nucleotide sequence ID" value="NZ_JAPNOA010000059.1"/>
</dbReference>
<evidence type="ECO:0000313" key="6">
    <source>
        <dbReference type="Proteomes" id="UP001150830"/>
    </source>
</evidence>
<dbReference type="Gene3D" id="1.10.10.10">
    <property type="entry name" value="Winged helix-like DNA-binding domain superfamily/Winged helix DNA-binding domain"/>
    <property type="match status" value="1"/>
</dbReference>
<dbReference type="InterPro" id="IPR036388">
    <property type="entry name" value="WH-like_DNA-bd_sf"/>
</dbReference>
<dbReference type="Proteomes" id="UP001150830">
    <property type="component" value="Unassembled WGS sequence"/>
</dbReference>
<dbReference type="PANTHER" id="PTHR42756">
    <property type="entry name" value="TRANSCRIPTIONAL REGULATOR, MARR"/>
    <property type="match status" value="1"/>
</dbReference>
<evidence type="ECO:0000256" key="2">
    <source>
        <dbReference type="ARBA" id="ARBA00023125"/>
    </source>
</evidence>
<dbReference type="AlphaFoldDB" id="A0A9X3EHV4"/>
<evidence type="ECO:0000259" key="4">
    <source>
        <dbReference type="PROSITE" id="PS50995"/>
    </source>
</evidence>
<dbReference type="Pfam" id="PF12802">
    <property type="entry name" value="MarR_2"/>
    <property type="match status" value="1"/>
</dbReference>
<evidence type="ECO:0000313" key="5">
    <source>
        <dbReference type="EMBL" id="MCY0967466.1"/>
    </source>
</evidence>
<dbReference type="SUPFAM" id="SSF46785">
    <property type="entry name" value="Winged helix' DNA-binding domain"/>
    <property type="match status" value="1"/>
</dbReference>
<proteinExistence type="predicted"/>
<feature type="domain" description="HTH marR-type" evidence="4">
    <location>
        <begin position="17"/>
        <end position="149"/>
    </location>
</feature>
<reference evidence="5" key="1">
    <citation type="submission" date="2022-11" db="EMBL/GenBank/DDBJ databases">
        <title>Parathalassolutuus dongxingensis gen. nov., sp. nov., a novel member of family Oceanospirillaceae isolated from a coastal shrimp pond in Guangxi, China.</title>
        <authorList>
            <person name="Chen H."/>
        </authorList>
    </citation>
    <scope>NUCLEOTIDE SEQUENCE</scope>
    <source>
        <strain evidence="5">G-43</strain>
    </source>
</reference>
<dbReference type="GO" id="GO:0003677">
    <property type="term" value="F:DNA binding"/>
    <property type="evidence" value="ECO:0007669"/>
    <property type="project" value="UniProtKB-KW"/>
</dbReference>
<gene>
    <name evidence="5" type="ORF">OUO13_19975</name>
</gene>
<dbReference type="SMART" id="SM00347">
    <property type="entry name" value="HTH_MARR"/>
    <property type="match status" value="1"/>
</dbReference>
<dbReference type="EMBL" id="JAPNOA010000059">
    <property type="protein sequence ID" value="MCY0967466.1"/>
    <property type="molecule type" value="Genomic_DNA"/>
</dbReference>
<organism evidence="5 6">
    <name type="scientific">Parathalassolituus penaei</name>
    <dbReference type="NCBI Taxonomy" id="2997323"/>
    <lineage>
        <taxon>Bacteria</taxon>
        <taxon>Pseudomonadati</taxon>
        <taxon>Pseudomonadota</taxon>
        <taxon>Gammaproteobacteria</taxon>
        <taxon>Oceanospirillales</taxon>
        <taxon>Oceanospirillaceae</taxon>
        <taxon>Parathalassolituus</taxon>
    </lineage>
</organism>
<dbReference type="PANTHER" id="PTHR42756:SF1">
    <property type="entry name" value="TRANSCRIPTIONAL REPRESSOR OF EMRAB OPERON"/>
    <property type="match status" value="1"/>
</dbReference>
<evidence type="ECO:0000256" key="1">
    <source>
        <dbReference type="ARBA" id="ARBA00023015"/>
    </source>
</evidence>
<keyword evidence="6" id="KW-1185">Reference proteome</keyword>
<accession>A0A9X3EHV4</accession>